<evidence type="ECO:0000256" key="1">
    <source>
        <dbReference type="ARBA" id="ARBA00004123"/>
    </source>
</evidence>
<dbReference type="InterPro" id="IPR047192">
    <property type="entry name" value="Euk_RPA1_DBD_C"/>
</dbReference>
<dbReference type="FunFam" id="2.40.50.140:FF:000117">
    <property type="entry name" value="Replication protein A subunit"/>
    <property type="match status" value="1"/>
</dbReference>
<evidence type="ECO:0000259" key="11">
    <source>
        <dbReference type="Pfam" id="PF04057"/>
    </source>
</evidence>
<dbReference type="SUPFAM" id="SSF50249">
    <property type="entry name" value="Nucleic acid-binding proteins"/>
    <property type="match status" value="4"/>
</dbReference>
<evidence type="ECO:0000256" key="5">
    <source>
        <dbReference type="ARBA" id="ARBA00022771"/>
    </source>
</evidence>
<evidence type="ECO:0000259" key="12">
    <source>
        <dbReference type="Pfam" id="PF08646"/>
    </source>
</evidence>
<dbReference type="EMBL" id="HBGY01011835">
    <property type="protein sequence ID" value="CAD9571359.1"/>
    <property type="molecule type" value="Transcribed_RNA"/>
</dbReference>
<accession>A0A7S2P0X2</accession>
<name>A0A7S2P0X2_9STRA</name>
<gene>
    <name evidence="14" type="ORF">LDAN0321_LOCUS7493</name>
</gene>
<dbReference type="GO" id="GO:0005634">
    <property type="term" value="C:nucleus"/>
    <property type="evidence" value="ECO:0007669"/>
    <property type="project" value="UniProtKB-SubCell"/>
</dbReference>
<feature type="region of interest" description="Disordered" evidence="10">
    <location>
        <begin position="129"/>
        <end position="217"/>
    </location>
</feature>
<evidence type="ECO:0000259" key="13">
    <source>
        <dbReference type="Pfam" id="PF16900"/>
    </source>
</evidence>
<evidence type="ECO:0000256" key="8">
    <source>
        <dbReference type="ARBA" id="ARBA00023242"/>
    </source>
</evidence>
<dbReference type="AlphaFoldDB" id="A0A7S2P0X2"/>
<keyword evidence="8 9" id="KW-0539">Nucleus</keyword>
<evidence type="ECO:0000313" key="14">
    <source>
        <dbReference type="EMBL" id="CAD9571359.1"/>
    </source>
</evidence>
<sequence length="683" mass="75435">MSNAPIPNLTPQGVTQLYNHSSDTNIKPTPTLQIINIKKVSGSASSNANNERYRVVLSDGQCYIQGMLATQINYMITDGTLVENCVVQVMDFITNLVQGRTVVILLNARPKGKQGYKIGNPVDVSTAATAAASSSNKQGNSNYNNTTTNNNNGAKPMYNQQRQQYNNNGNNNRPNNMYARPQAVASNVSPQNRYASNSYNNQNNNSFGGGGGTHTSNPHGNNTLYTPISQLNIYMSKWTIRARVTNKGPIKTWSNAKGEGRLFSLDLLDDSGTDIRATFFKEAVDRFYDLMMLNHVYTISGGKLKVANMQWNTCKSGFEITCDVNTEIHEVKDDGRIQRNVYEFIDDIAALETSCEVNGNADLLAVVKSVGPVGTVTSKRTQQELFKCDLTLVDQSNTSVNLTVWGEEAKTAASKYDRTPIVAVKKVRVSDYGGRSLGTSSGTNIVLDPRGEDVGVQRLETLKSWWRNQGSNVSHSVKSISGSAGGGGRMVSFEDRKPIRAIKDENMGGNSASMDNKPDWLTVKACFTFLKKDKEGGPWYTACGNADEPCKNRPKATMTTEGTWHCDKCNRAMPNCVRRFIFSACITDDTSTSWVSIFNEQAEMLLGEGITADMLYERCFEGSEQEMFESVFNKANFTDWVLKCRVKSEMVGDEQRVKTSVVNLMPVDYVQESRDMLAAINKM</sequence>
<dbReference type="CDD" id="cd04475">
    <property type="entry name" value="RPA1_DBD_B"/>
    <property type="match status" value="1"/>
</dbReference>
<comment type="similarity">
    <text evidence="2 9">Belongs to the replication factor A protein 1 family.</text>
</comment>
<evidence type="ECO:0000256" key="10">
    <source>
        <dbReference type="SAM" id="MobiDB-lite"/>
    </source>
</evidence>
<feature type="compositionally biased region" description="Polar residues" evidence="10">
    <location>
        <begin position="184"/>
        <end position="195"/>
    </location>
</feature>
<evidence type="ECO:0000256" key="4">
    <source>
        <dbReference type="ARBA" id="ARBA00022723"/>
    </source>
</evidence>
<dbReference type="InterPro" id="IPR007199">
    <property type="entry name" value="Rep_factor-A_N"/>
</dbReference>
<dbReference type="FunFam" id="2.40.50.140:FF:000090">
    <property type="entry name" value="Replication protein A subunit"/>
    <property type="match status" value="1"/>
</dbReference>
<dbReference type="GO" id="GO:0006260">
    <property type="term" value="P:DNA replication"/>
    <property type="evidence" value="ECO:0007669"/>
    <property type="project" value="UniProtKB-KW"/>
</dbReference>
<dbReference type="CDD" id="cd04474">
    <property type="entry name" value="RPA1_DBD_A"/>
    <property type="match status" value="1"/>
</dbReference>
<dbReference type="GO" id="GO:0003677">
    <property type="term" value="F:DNA binding"/>
    <property type="evidence" value="ECO:0007669"/>
    <property type="project" value="UniProtKB-KW"/>
</dbReference>
<reference evidence="14" key="1">
    <citation type="submission" date="2021-01" db="EMBL/GenBank/DDBJ databases">
        <authorList>
            <person name="Corre E."/>
            <person name="Pelletier E."/>
            <person name="Niang G."/>
            <person name="Scheremetjew M."/>
            <person name="Finn R."/>
            <person name="Kale V."/>
            <person name="Holt S."/>
            <person name="Cochrane G."/>
            <person name="Meng A."/>
            <person name="Brown T."/>
            <person name="Cohen L."/>
        </authorList>
    </citation>
    <scope>NUCLEOTIDE SEQUENCE</scope>
    <source>
        <strain evidence="14">B650</strain>
    </source>
</reference>
<keyword evidence="4 9" id="KW-0479">Metal-binding</keyword>
<proteinExistence type="inferred from homology"/>
<dbReference type="InterPro" id="IPR031657">
    <property type="entry name" value="REPA_OB_2"/>
</dbReference>
<dbReference type="GO" id="GO:0006310">
    <property type="term" value="P:DNA recombination"/>
    <property type="evidence" value="ECO:0007669"/>
    <property type="project" value="InterPro"/>
</dbReference>
<dbReference type="Pfam" id="PF16900">
    <property type="entry name" value="REPA_OB_2"/>
    <property type="match status" value="1"/>
</dbReference>
<dbReference type="FunFam" id="2.40.50.140:FF:000041">
    <property type="entry name" value="Replication protein A subunit"/>
    <property type="match status" value="1"/>
</dbReference>
<evidence type="ECO:0000256" key="2">
    <source>
        <dbReference type="ARBA" id="ARBA00005690"/>
    </source>
</evidence>
<dbReference type="InterPro" id="IPR013955">
    <property type="entry name" value="Rep_factor-A_C"/>
</dbReference>
<dbReference type="PANTHER" id="PTHR47165:SF4">
    <property type="entry name" value="OS03G0429900 PROTEIN"/>
    <property type="match status" value="1"/>
</dbReference>
<evidence type="ECO:0000256" key="3">
    <source>
        <dbReference type="ARBA" id="ARBA00022705"/>
    </source>
</evidence>
<dbReference type="CDD" id="cd04477">
    <property type="entry name" value="RPA1N"/>
    <property type="match status" value="1"/>
</dbReference>
<feature type="compositionally biased region" description="Low complexity" evidence="10">
    <location>
        <begin position="196"/>
        <end position="206"/>
    </location>
</feature>
<feature type="compositionally biased region" description="Low complexity" evidence="10">
    <location>
        <begin position="129"/>
        <end position="177"/>
    </location>
</feature>
<dbReference type="PANTHER" id="PTHR47165">
    <property type="entry name" value="OS03G0429900 PROTEIN"/>
    <property type="match status" value="1"/>
</dbReference>
<dbReference type="Gene3D" id="2.40.50.140">
    <property type="entry name" value="Nucleic acid-binding proteins"/>
    <property type="match status" value="4"/>
</dbReference>
<feature type="domain" description="Replication protein A OB" evidence="13">
    <location>
        <begin position="354"/>
        <end position="447"/>
    </location>
</feature>
<dbReference type="Pfam" id="PF08646">
    <property type="entry name" value="Rep_fac-A_C"/>
    <property type="match status" value="1"/>
</dbReference>
<evidence type="ECO:0000256" key="9">
    <source>
        <dbReference type="RuleBase" id="RU364130"/>
    </source>
</evidence>
<feature type="domain" description="Replication factor-A protein 1 N-terminal" evidence="11">
    <location>
        <begin position="9"/>
        <end position="107"/>
    </location>
</feature>
<dbReference type="CDD" id="cd04476">
    <property type="entry name" value="RPA1_DBD_C"/>
    <property type="match status" value="1"/>
</dbReference>
<keyword evidence="5 9" id="KW-0863">Zinc-finger</keyword>
<comment type="subcellular location">
    <subcellularLocation>
        <location evidence="1 9">Nucleus</location>
    </subcellularLocation>
</comment>
<keyword evidence="3 9" id="KW-0235">DNA replication</keyword>
<dbReference type="FunFam" id="2.40.50.140:FF:000064">
    <property type="entry name" value="Replication protein A subunit"/>
    <property type="match status" value="1"/>
</dbReference>
<organism evidence="14">
    <name type="scientific">Leptocylindrus danicus</name>
    <dbReference type="NCBI Taxonomy" id="163516"/>
    <lineage>
        <taxon>Eukaryota</taxon>
        <taxon>Sar</taxon>
        <taxon>Stramenopiles</taxon>
        <taxon>Ochrophyta</taxon>
        <taxon>Bacillariophyta</taxon>
        <taxon>Coscinodiscophyceae</taxon>
        <taxon>Chaetocerotophycidae</taxon>
        <taxon>Leptocylindrales</taxon>
        <taxon>Leptocylindraceae</taxon>
        <taxon>Leptocylindrus</taxon>
    </lineage>
</organism>
<dbReference type="InterPro" id="IPR012340">
    <property type="entry name" value="NA-bd_OB-fold"/>
</dbReference>
<evidence type="ECO:0000256" key="6">
    <source>
        <dbReference type="ARBA" id="ARBA00022833"/>
    </source>
</evidence>
<dbReference type="NCBIfam" id="TIGR00617">
    <property type="entry name" value="rpa1"/>
    <property type="match status" value="1"/>
</dbReference>
<keyword evidence="6 9" id="KW-0862">Zinc</keyword>
<protein>
    <recommendedName>
        <fullName evidence="9">Replication protein A subunit</fullName>
    </recommendedName>
</protein>
<dbReference type="GO" id="GO:0006281">
    <property type="term" value="P:DNA repair"/>
    <property type="evidence" value="ECO:0007669"/>
    <property type="project" value="InterPro"/>
</dbReference>
<keyword evidence="7 9" id="KW-0238">DNA-binding</keyword>
<dbReference type="Pfam" id="PF04057">
    <property type="entry name" value="Rep-A_N"/>
    <property type="match status" value="1"/>
</dbReference>
<dbReference type="InterPro" id="IPR004591">
    <property type="entry name" value="Rfa1"/>
</dbReference>
<feature type="domain" description="Replication factor A C-terminal" evidence="12">
    <location>
        <begin position="520"/>
        <end position="675"/>
    </location>
</feature>
<evidence type="ECO:0000256" key="7">
    <source>
        <dbReference type="ARBA" id="ARBA00023125"/>
    </source>
</evidence>
<dbReference type="GO" id="GO:0008270">
    <property type="term" value="F:zinc ion binding"/>
    <property type="evidence" value="ECO:0007669"/>
    <property type="project" value="UniProtKB-KW"/>
</dbReference>